<protein>
    <recommendedName>
        <fullName evidence="3">Gylcosyl hydrolase 115 C-terminal domain-containing protein</fullName>
    </recommendedName>
</protein>
<dbReference type="Gene3D" id="2.60.120.1620">
    <property type="match status" value="1"/>
</dbReference>
<dbReference type="RefSeq" id="XP_002486138.1">
    <property type="nucleotide sequence ID" value="XM_002486093.1"/>
</dbReference>
<dbReference type="OrthoDB" id="4849794at2759"/>
<dbReference type="PhylomeDB" id="B8MLN7"/>
<dbReference type="EMBL" id="EQ962658">
    <property type="protein sequence ID" value="EED13900.1"/>
    <property type="molecule type" value="Genomic_DNA"/>
</dbReference>
<evidence type="ECO:0000259" key="3">
    <source>
        <dbReference type="Pfam" id="PF17829"/>
    </source>
</evidence>
<dbReference type="STRING" id="441959.B8MLN7"/>
<dbReference type="Proteomes" id="UP000001745">
    <property type="component" value="Unassembled WGS sequence"/>
</dbReference>
<dbReference type="Pfam" id="PF17829">
    <property type="entry name" value="GH115_C"/>
    <property type="match status" value="1"/>
</dbReference>
<dbReference type="SUPFAM" id="SSF55545">
    <property type="entry name" value="beta-N-acetylhexosaminidase-like domain"/>
    <property type="match status" value="1"/>
</dbReference>
<dbReference type="GeneID" id="8101828"/>
<dbReference type="PANTHER" id="PTHR37842">
    <property type="match status" value="1"/>
</dbReference>
<keyword evidence="5" id="KW-1185">Reference proteome</keyword>
<dbReference type="InterPro" id="IPR041437">
    <property type="entry name" value="GH115_C"/>
</dbReference>
<gene>
    <name evidence="4" type="ORF">TSTA_101400</name>
</gene>
<evidence type="ECO:0000313" key="5">
    <source>
        <dbReference type="Proteomes" id="UP000001745"/>
    </source>
</evidence>
<keyword evidence="1" id="KW-0378">Hydrolase</keyword>
<feature type="domain" description="Gylcosyl hydrolase 115 C-terminal" evidence="3">
    <location>
        <begin position="767"/>
        <end position="869"/>
    </location>
</feature>
<dbReference type="Gene3D" id="3.20.20.520">
    <property type="entry name" value="Glycosyl hydrolase family 115"/>
    <property type="match status" value="1"/>
</dbReference>
<dbReference type="OMA" id="GKVWHQL"/>
<feature type="region of interest" description="Disordered" evidence="2">
    <location>
        <begin position="608"/>
        <end position="629"/>
    </location>
</feature>
<reference evidence="5" key="1">
    <citation type="journal article" date="2015" name="Genome Announc.">
        <title>Genome sequence of the AIDS-associated pathogen Penicillium marneffei (ATCC18224) and its near taxonomic relative Talaromyces stipitatus (ATCC10500).</title>
        <authorList>
            <person name="Nierman W.C."/>
            <person name="Fedorova-Abrams N.D."/>
            <person name="Andrianopoulos A."/>
        </authorList>
    </citation>
    <scope>NUCLEOTIDE SEQUENCE [LARGE SCALE GENOMIC DNA]</scope>
    <source>
        <strain evidence="5">ATCC 10500 / CBS 375.48 / QM 6759 / NRRL 1006</strain>
    </source>
</reference>
<dbReference type="GO" id="GO:0016787">
    <property type="term" value="F:hydrolase activity"/>
    <property type="evidence" value="ECO:0007669"/>
    <property type="project" value="UniProtKB-KW"/>
</dbReference>
<dbReference type="VEuPathDB" id="FungiDB:TSTA_101400"/>
<dbReference type="InterPro" id="IPR042301">
    <property type="entry name" value="GH115_sf"/>
</dbReference>
<sequence>MAQESLVTFHWHDESVSLSEACILDQNDFEGIHIATSRLSKDFGAVTGSELKTVYCNESTVFPDRSSCIIVGSLLCSSLIQNLVHDGKLAVDDIEEKWESFAMTVVDLPLPGVRKALVIAGSDKRSTIYGIYSLSEHIGVSPWYWWADVVPEKKSEIFIRRGRLQYGEPSVKYRGIFINDEAPSLTGWVLEKFGPKYNVKFYEKLFELLLRLKANFLWPAMWPGYPNSGNSFFVDDELNQKTAHAWGIAVSTSHHEPMQRAMAEWFAENPEGSWTWTKNKEKIQRYFRDGAARAKDYESYITLGMRGDGDRAMTVDDPPAVLREILTYQRSVINDVLGMELLALYKEVQEYFENGLSVPDDVTLLFADDNFGNIRRLPVGVEADRAGRAGVSIKKSIPGLPYAWDINSVPANNFMSFFQGFADQTISSSVSDETARLLYEADRLISLRKHEHIEANTFSILNYGEAEGIVNTWESLLDKATELNSKLTPEQQPAFFQLVLHHIKASYIYTKLRVTQAKNCLFGLQRRNETNKMAQQVLELFDADFDLAQEYHSLLDGKWNHMLRQPHYGYRDTWHAPSRDMIDGLGYIQVKQGSNPIVRHMGLSVKGTQGIRPGLTNEESDRTHPSRGDLVPGLTLPPLEPYGTQVRFFEIYRRGTASFTWCVSSPHDWVKVAPSSGRLDNDTNDARVHVGIDWPNVPAHFNQVIQITISSSAGDYEHVHLPVIHRDVPDKSFCGFVESDNCVSIPATEFSHMQNTNRSRGLVPHPLSLILFFTMALDINPKEPLVYEAMIDDISFGTLRLIEDPAKVGDLPPRWDEAVQDYVWKRTLLVPDSLYRGRHVIKVRFSQQNVLLEKIVLDLGGVRESYLGPLKSTLVGKTGNFSIEVSTCTLGFP</sequence>
<dbReference type="PANTHER" id="PTHR37842:SF2">
    <property type="entry name" value="GYLCOSYL HYDROLASE 115 C-TERMINAL DOMAIN-CONTAINING PROTEIN"/>
    <property type="match status" value="1"/>
</dbReference>
<evidence type="ECO:0000256" key="2">
    <source>
        <dbReference type="SAM" id="MobiDB-lite"/>
    </source>
</evidence>
<accession>B8MLN7</accession>
<organism evidence="4 5">
    <name type="scientific">Talaromyces stipitatus (strain ATCC 10500 / CBS 375.48 / QM 6759 / NRRL 1006)</name>
    <name type="common">Penicillium stipitatum</name>
    <dbReference type="NCBI Taxonomy" id="441959"/>
    <lineage>
        <taxon>Eukaryota</taxon>
        <taxon>Fungi</taxon>
        <taxon>Dikarya</taxon>
        <taxon>Ascomycota</taxon>
        <taxon>Pezizomycotina</taxon>
        <taxon>Eurotiomycetes</taxon>
        <taxon>Eurotiomycetidae</taxon>
        <taxon>Eurotiales</taxon>
        <taxon>Trichocomaceae</taxon>
        <taxon>Talaromyces</taxon>
        <taxon>Talaromyces sect. Talaromyces</taxon>
    </lineage>
</organism>
<evidence type="ECO:0000313" key="4">
    <source>
        <dbReference type="EMBL" id="EED13900.1"/>
    </source>
</evidence>
<dbReference type="HOGENOM" id="CLU_004852_0_0_1"/>
<dbReference type="InParanoid" id="B8MLN7"/>
<evidence type="ECO:0000256" key="1">
    <source>
        <dbReference type="ARBA" id="ARBA00022801"/>
    </source>
</evidence>
<dbReference type="InterPro" id="IPR029018">
    <property type="entry name" value="Hex-like_dom2"/>
</dbReference>
<dbReference type="InterPro" id="IPR031924">
    <property type="entry name" value="GH115"/>
</dbReference>
<dbReference type="eggNOG" id="ENOG502SHTR">
    <property type="taxonomic scope" value="Eukaryota"/>
</dbReference>
<dbReference type="AlphaFoldDB" id="B8MLN7"/>
<name>B8MLN7_TALSN</name>
<dbReference type="Gene3D" id="3.30.379.10">
    <property type="entry name" value="Chitobiase/beta-hexosaminidase domain 2-like"/>
    <property type="match status" value="1"/>
</dbReference>
<proteinExistence type="predicted"/>
<dbReference type="Pfam" id="PF15979">
    <property type="entry name" value="Glyco_hydro_115"/>
    <property type="match status" value="1"/>
</dbReference>